<gene>
    <name evidence="2" type="ORF">FHS27_001484</name>
</gene>
<keyword evidence="3" id="KW-1185">Reference proteome</keyword>
<dbReference type="Proteomes" id="UP000536179">
    <property type="component" value="Unassembled WGS sequence"/>
</dbReference>
<dbReference type="SUPFAM" id="SSF88874">
    <property type="entry name" value="Receptor-binding domain of short tail fibre protein gp12"/>
    <property type="match status" value="1"/>
</dbReference>
<dbReference type="InterPro" id="IPR011083">
    <property type="entry name" value="Phage_tail_collar_dom"/>
</dbReference>
<dbReference type="InterPro" id="IPR037053">
    <property type="entry name" value="Phage_tail_collar_dom_sf"/>
</dbReference>
<sequence length="145" mass="15508">MTALLHEQDHALGLDGRVDSSDVMNDGLQSGVRRLPFMDQAAEVDPGSIQTVEYLTSVSTGGNQLIDNRMPYGTVNHAVALTGLFPSRNLTDGEPMIGSEEMFAGNFAPRGYALAHGQLLQIAQNSALNPTSIRPPTQLGHPHSD</sequence>
<evidence type="ECO:0000259" key="1">
    <source>
        <dbReference type="Pfam" id="PF07484"/>
    </source>
</evidence>
<dbReference type="Gene3D" id="3.90.1340.10">
    <property type="entry name" value="Phage tail collar domain"/>
    <property type="match status" value="1"/>
</dbReference>
<dbReference type="EMBL" id="JACHXU010000004">
    <property type="protein sequence ID" value="MBB3205680.1"/>
    <property type="molecule type" value="Genomic_DNA"/>
</dbReference>
<reference evidence="2 3" key="1">
    <citation type="submission" date="2020-08" db="EMBL/GenBank/DDBJ databases">
        <title>Genomic Encyclopedia of Type Strains, Phase III (KMG-III): the genomes of soil and plant-associated and newly described type strains.</title>
        <authorList>
            <person name="Whitman W."/>
        </authorList>
    </citation>
    <scope>NUCLEOTIDE SEQUENCE [LARGE SCALE GENOMIC DNA]</scope>
    <source>
        <strain evidence="2 3">CECT 8075</strain>
    </source>
</reference>
<protein>
    <submittedName>
        <fullName evidence="2">Microcystin-dependent protein</fullName>
    </submittedName>
</protein>
<accession>A0A7W5DW85</accession>
<name>A0A7W5DW85_9BACT</name>
<feature type="domain" description="Phage tail collar" evidence="1">
    <location>
        <begin position="102"/>
        <end position="128"/>
    </location>
</feature>
<comment type="caution">
    <text evidence="2">The sequence shown here is derived from an EMBL/GenBank/DDBJ whole genome shotgun (WGS) entry which is preliminary data.</text>
</comment>
<dbReference type="RefSeq" id="WP_246419231.1">
    <property type="nucleotide sequence ID" value="NZ_JACHXU010000004.1"/>
</dbReference>
<dbReference type="Pfam" id="PF07484">
    <property type="entry name" value="Collar"/>
    <property type="match status" value="1"/>
</dbReference>
<evidence type="ECO:0000313" key="3">
    <source>
        <dbReference type="Proteomes" id="UP000536179"/>
    </source>
</evidence>
<evidence type="ECO:0000313" key="2">
    <source>
        <dbReference type="EMBL" id="MBB3205680.1"/>
    </source>
</evidence>
<organism evidence="2 3">
    <name type="scientific">Aporhodopirellula rubra</name>
    <dbReference type="NCBI Taxonomy" id="980271"/>
    <lineage>
        <taxon>Bacteria</taxon>
        <taxon>Pseudomonadati</taxon>
        <taxon>Planctomycetota</taxon>
        <taxon>Planctomycetia</taxon>
        <taxon>Pirellulales</taxon>
        <taxon>Pirellulaceae</taxon>
        <taxon>Aporhodopirellula</taxon>
    </lineage>
</organism>
<proteinExistence type="predicted"/>
<dbReference type="AlphaFoldDB" id="A0A7W5DW85"/>